<reference evidence="1" key="1">
    <citation type="submission" date="2021-03" db="EMBL/GenBank/DDBJ databases">
        <title>Antimicrobial resistance genes in bacteria isolated from Japanese honey, and their potential for conferring macrolide and lincosamide resistance in the American foulbrood pathogen Paenibacillus larvae.</title>
        <authorList>
            <person name="Okamoto M."/>
            <person name="Kumagai M."/>
            <person name="Kanamori H."/>
            <person name="Takamatsu D."/>
        </authorList>
    </citation>
    <scope>NUCLEOTIDE SEQUENCE</scope>
    <source>
        <strain evidence="1">J40TS1</strain>
    </source>
</reference>
<sequence>MKTITYNSSSHKNKWVKTKWLMKDERVKRYIPQTRPFNKKNLSLMLKRYKTVFFKPTDGSGGAKIVKITKQDKQFIVRHAARKKVFSSKKALYQWMRSFAGKRSFILQKGVALAKSNGKPFDIRVMVQKTKDGSWKPTALFCKVGHSGKVTTNYNQGGSLQFINSTLEGAGFDASKRTKIKADLRKLGLFVAKVFNKRSKGFKELGLDVAIDSKARLWILEVNTRPQFYPLKDMKNKGLYLKILSYAKQYGRKK</sequence>
<evidence type="ECO:0000313" key="1">
    <source>
        <dbReference type="EMBL" id="GIP16285.1"/>
    </source>
</evidence>
<accession>A0A919YN43</accession>
<name>A0A919YN43_9BACL</name>
<comment type="caution">
    <text evidence="1">The sequence shown here is derived from an EMBL/GenBank/DDBJ whole genome shotgun (WGS) entry which is preliminary data.</text>
</comment>
<protein>
    <recommendedName>
        <fullName evidence="3">YheC/YheD family protein</fullName>
    </recommendedName>
</protein>
<dbReference type="Proteomes" id="UP000683139">
    <property type="component" value="Unassembled WGS sequence"/>
</dbReference>
<dbReference type="RefSeq" id="WP_281425577.1">
    <property type="nucleotide sequence ID" value="NZ_BOSE01000003.1"/>
</dbReference>
<keyword evidence="2" id="KW-1185">Reference proteome</keyword>
<gene>
    <name evidence="1" type="ORF">J40TS1_19270</name>
</gene>
<evidence type="ECO:0000313" key="2">
    <source>
        <dbReference type="Proteomes" id="UP000683139"/>
    </source>
</evidence>
<dbReference type="AlphaFoldDB" id="A0A919YN43"/>
<dbReference type="InterPro" id="IPR026838">
    <property type="entry name" value="YheC/D"/>
</dbReference>
<dbReference type="Pfam" id="PF14398">
    <property type="entry name" value="ATPgrasp_YheCD"/>
    <property type="match status" value="1"/>
</dbReference>
<dbReference type="Gene3D" id="3.30.470.20">
    <property type="entry name" value="ATP-grasp fold, B domain"/>
    <property type="match status" value="1"/>
</dbReference>
<evidence type="ECO:0008006" key="3">
    <source>
        <dbReference type="Google" id="ProtNLM"/>
    </source>
</evidence>
<dbReference type="SUPFAM" id="SSF56059">
    <property type="entry name" value="Glutathione synthetase ATP-binding domain-like"/>
    <property type="match status" value="1"/>
</dbReference>
<organism evidence="1 2">
    <name type="scientific">Paenibacillus montaniterrae</name>
    <dbReference type="NCBI Taxonomy" id="429341"/>
    <lineage>
        <taxon>Bacteria</taxon>
        <taxon>Bacillati</taxon>
        <taxon>Bacillota</taxon>
        <taxon>Bacilli</taxon>
        <taxon>Bacillales</taxon>
        <taxon>Paenibacillaceae</taxon>
        <taxon>Paenibacillus</taxon>
    </lineage>
</organism>
<dbReference type="EMBL" id="BOSE01000003">
    <property type="protein sequence ID" value="GIP16285.1"/>
    <property type="molecule type" value="Genomic_DNA"/>
</dbReference>
<proteinExistence type="predicted"/>